<dbReference type="EMBL" id="LDAU01000060">
    <property type="protein sequence ID" value="KRX08650.1"/>
    <property type="molecule type" value="Genomic_DNA"/>
</dbReference>
<dbReference type="InterPro" id="IPR005570">
    <property type="entry name" value="RPABC3"/>
</dbReference>
<evidence type="ECO:0000256" key="3">
    <source>
        <dbReference type="ARBA" id="ARBA00023242"/>
    </source>
</evidence>
<comment type="caution">
    <text evidence="4">The sequence shown here is derived from an EMBL/GenBank/DDBJ whole genome shotgun (WGS) entry which is preliminary data.</text>
</comment>
<dbReference type="GO" id="GO:0005665">
    <property type="term" value="C:RNA polymerase II, core complex"/>
    <property type="evidence" value="ECO:0007669"/>
    <property type="project" value="TreeGrafter"/>
</dbReference>
<organism evidence="4 5">
    <name type="scientific">Pseudocohnilembus persalinus</name>
    <name type="common">Ciliate</name>
    <dbReference type="NCBI Taxonomy" id="266149"/>
    <lineage>
        <taxon>Eukaryota</taxon>
        <taxon>Sar</taxon>
        <taxon>Alveolata</taxon>
        <taxon>Ciliophora</taxon>
        <taxon>Intramacronucleata</taxon>
        <taxon>Oligohymenophorea</taxon>
        <taxon>Scuticociliatia</taxon>
        <taxon>Philasterida</taxon>
        <taxon>Pseudocohnilembidae</taxon>
        <taxon>Pseudocohnilembus</taxon>
    </lineage>
</organism>
<dbReference type="Gene3D" id="2.40.50.140">
    <property type="entry name" value="Nucleic acid-binding proteins"/>
    <property type="match status" value="1"/>
</dbReference>
<proteinExistence type="inferred from homology"/>
<dbReference type="GO" id="GO:0005736">
    <property type="term" value="C:RNA polymerase I complex"/>
    <property type="evidence" value="ECO:0007669"/>
    <property type="project" value="TreeGrafter"/>
</dbReference>
<dbReference type="Proteomes" id="UP000054937">
    <property type="component" value="Unassembled WGS sequence"/>
</dbReference>
<evidence type="ECO:0000313" key="4">
    <source>
        <dbReference type="EMBL" id="KRX08650.1"/>
    </source>
</evidence>
<dbReference type="OrthoDB" id="20018at2759"/>
<protein>
    <submittedName>
        <fullName evidence="4">Nucleic acid-binding, OB-fold</fullName>
    </submittedName>
</protein>
<dbReference type="GO" id="GO:0003899">
    <property type="term" value="F:DNA-directed RNA polymerase activity"/>
    <property type="evidence" value="ECO:0007669"/>
    <property type="project" value="InterPro"/>
</dbReference>
<dbReference type="SUPFAM" id="SSF50249">
    <property type="entry name" value="Nucleic acid-binding proteins"/>
    <property type="match status" value="1"/>
</dbReference>
<comment type="similarity">
    <text evidence="2">Belongs to the eukaryotic RPB8 RNA polymerase subunit family.</text>
</comment>
<comment type="subcellular location">
    <subcellularLocation>
        <location evidence="1">Nucleus</location>
    </subcellularLocation>
</comment>
<reference evidence="4 5" key="1">
    <citation type="journal article" date="2015" name="Sci. Rep.">
        <title>Genome of the facultative scuticociliatosis pathogen Pseudocohnilembus persalinus provides insight into its virulence through horizontal gene transfer.</title>
        <authorList>
            <person name="Xiong J."/>
            <person name="Wang G."/>
            <person name="Cheng J."/>
            <person name="Tian M."/>
            <person name="Pan X."/>
            <person name="Warren A."/>
            <person name="Jiang C."/>
            <person name="Yuan D."/>
            <person name="Miao W."/>
        </authorList>
    </citation>
    <scope>NUCLEOTIDE SEQUENCE [LARGE SCALE GENOMIC DNA]</scope>
    <source>
        <strain evidence="4">36N120E</strain>
    </source>
</reference>
<keyword evidence="5" id="KW-1185">Reference proteome</keyword>
<dbReference type="GO" id="GO:0006351">
    <property type="term" value="P:DNA-templated transcription"/>
    <property type="evidence" value="ECO:0007669"/>
    <property type="project" value="InterPro"/>
</dbReference>
<name>A0A0V0R2U2_PSEPJ</name>
<gene>
    <name evidence="4" type="ORF">PPERSA_03521</name>
</gene>
<dbReference type="PANTHER" id="PTHR10917:SF0">
    <property type="entry name" value="DNA-DIRECTED RNA POLYMERASES I, II, AND III SUBUNIT RPABC3"/>
    <property type="match status" value="1"/>
</dbReference>
<accession>A0A0V0R2U2</accession>
<dbReference type="InterPro" id="IPR012340">
    <property type="entry name" value="NA-bd_OB-fold"/>
</dbReference>
<keyword evidence="3" id="KW-0539">Nucleus</keyword>
<evidence type="ECO:0000256" key="1">
    <source>
        <dbReference type="ARBA" id="ARBA00004123"/>
    </source>
</evidence>
<dbReference type="PANTHER" id="PTHR10917">
    <property type="entry name" value="DNA-DIRECTED RNA POLYMERASES I, II, AND III SUBUNIT RPABC3"/>
    <property type="match status" value="1"/>
</dbReference>
<dbReference type="SMART" id="SM00658">
    <property type="entry name" value="RPOL8c"/>
    <property type="match status" value="1"/>
</dbReference>
<dbReference type="Pfam" id="PF03870">
    <property type="entry name" value="RNA_pol_Rpb8"/>
    <property type="match status" value="1"/>
</dbReference>
<sequence length="133" mass="15885">MDRYLINKTIKITNKIQFPKFLTTQRVEGHDCQDEAFLVEFDINNNLYDINKGEKHQLVISQEFDKEIDKGYQYVMYGKLFEIKLQENSNKQMVSHIYISFGGLQCKFEALTSKFDQRIREGLRIYLMIKEDK</sequence>
<evidence type="ECO:0000256" key="2">
    <source>
        <dbReference type="ARBA" id="ARBA00008912"/>
    </source>
</evidence>
<dbReference type="InParanoid" id="A0A0V0R2U2"/>
<dbReference type="AlphaFoldDB" id="A0A0V0R2U2"/>
<evidence type="ECO:0000313" key="5">
    <source>
        <dbReference type="Proteomes" id="UP000054937"/>
    </source>
</evidence>
<dbReference type="GO" id="GO:0005666">
    <property type="term" value="C:RNA polymerase III complex"/>
    <property type="evidence" value="ECO:0007669"/>
    <property type="project" value="TreeGrafter"/>
</dbReference>